<dbReference type="InterPro" id="IPR045054">
    <property type="entry name" value="P4HA-like"/>
</dbReference>
<protein>
    <submittedName>
        <fullName evidence="4">Prolyl 4-hydroxylase subunit alpha-2</fullName>
    </submittedName>
</protein>
<gene>
    <name evidence="4" type="primary">P4HA2_0</name>
    <name evidence="4" type="ORF">E2C01_091803</name>
</gene>
<reference evidence="4 5" key="1">
    <citation type="submission" date="2019-05" db="EMBL/GenBank/DDBJ databases">
        <title>Another draft genome of Portunus trituberculatus and its Hox gene families provides insights of decapod evolution.</title>
        <authorList>
            <person name="Jeong J.-H."/>
            <person name="Song I."/>
            <person name="Kim S."/>
            <person name="Choi T."/>
            <person name="Kim D."/>
            <person name="Ryu S."/>
            <person name="Kim W."/>
        </authorList>
    </citation>
    <scope>NUCLEOTIDE SEQUENCE [LARGE SCALE GENOMIC DNA]</scope>
    <source>
        <tissue evidence="4">Muscle</tissue>
    </source>
</reference>
<evidence type="ECO:0000256" key="1">
    <source>
        <dbReference type="ARBA" id="ARBA00022723"/>
    </source>
</evidence>
<dbReference type="PANTHER" id="PTHR10869:SF244">
    <property type="entry name" value="PROLYL 4-HYDROXYLASE SUBUNIT ALPHA-2"/>
    <property type="match status" value="1"/>
</dbReference>
<evidence type="ECO:0000256" key="3">
    <source>
        <dbReference type="ARBA" id="ARBA00023004"/>
    </source>
</evidence>
<keyword evidence="1" id="KW-0479">Metal-binding</keyword>
<name>A0A5B7JII3_PORTR</name>
<dbReference type="GO" id="GO:0005783">
    <property type="term" value="C:endoplasmic reticulum"/>
    <property type="evidence" value="ECO:0007669"/>
    <property type="project" value="TreeGrafter"/>
</dbReference>
<evidence type="ECO:0000313" key="5">
    <source>
        <dbReference type="Proteomes" id="UP000324222"/>
    </source>
</evidence>
<dbReference type="GO" id="GO:0046872">
    <property type="term" value="F:metal ion binding"/>
    <property type="evidence" value="ECO:0007669"/>
    <property type="project" value="UniProtKB-KW"/>
</dbReference>
<keyword evidence="5" id="KW-1185">Reference proteome</keyword>
<keyword evidence="2" id="KW-0847">Vitamin C</keyword>
<proteinExistence type="predicted"/>
<accession>A0A5B7JII3</accession>
<dbReference type="Gene3D" id="2.60.120.620">
    <property type="entry name" value="q2cbj1_9rhob like domain"/>
    <property type="match status" value="1"/>
</dbReference>
<evidence type="ECO:0000313" key="4">
    <source>
        <dbReference type="EMBL" id="MPC96540.1"/>
    </source>
</evidence>
<evidence type="ECO:0000256" key="2">
    <source>
        <dbReference type="ARBA" id="ARBA00022896"/>
    </source>
</evidence>
<dbReference type="GO" id="GO:0031418">
    <property type="term" value="F:L-ascorbic acid binding"/>
    <property type="evidence" value="ECO:0007669"/>
    <property type="project" value="UniProtKB-KW"/>
</dbReference>
<keyword evidence="3" id="KW-0408">Iron</keyword>
<dbReference type="EMBL" id="VSRR010106351">
    <property type="protein sequence ID" value="MPC96540.1"/>
    <property type="molecule type" value="Genomic_DNA"/>
</dbReference>
<dbReference type="GO" id="GO:0004656">
    <property type="term" value="F:procollagen-proline 4-dioxygenase activity"/>
    <property type="evidence" value="ECO:0007669"/>
    <property type="project" value="TreeGrafter"/>
</dbReference>
<dbReference type="AlphaFoldDB" id="A0A5B7JII3"/>
<organism evidence="4 5">
    <name type="scientific">Portunus trituberculatus</name>
    <name type="common">Swimming crab</name>
    <name type="synonym">Neptunus trituberculatus</name>
    <dbReference type="NCBI Taxonomy" id="210409"/>
    <lineage>
        <taxon>Eukaryota</taxon>
        <taxon>Metazoa</taxon>
        <taxon>Ecdysozoa</taxon>
        <taxon>Arthropoda</taxon>
        <taxon>Crustacea</taxon>
        <taxon>Multicrustacea</taxon>
        <taxon>Malacostraca</taxon>
        <taxon>Eumalacostraca</taxon>
        <taxon>Eucarida</taxon>
        <taxon>Decapoda</taxon>
        <taxon>Pleocyemata</taxon>
        <taxon>Brachyura</taxon>
        <taxon>Eubrachyura</taxon>
        <taxon>Portunoidea</taxon>
        <taxon>Portunidae</taxon>
        <taxon>Portuninae</taxon>
        <taxon>Portunus</taxon>
    </lineage>
</organism>
<dbReference type="OrthoDB" id="420380at2759"/>
<dbReference type="PANTHER" id="PTHR10869">
    <property type="entry name" value="PROLYL 4-HYDROXYLASE ALPHA SUBUNIT"/>
    <property type="match status" value="1"/>
</dbReference>
<sequence length="142" mass="16291">MDSFLDVPISSSQVSPGVRDPFVTVMVGWLDDSQNPLVAKLSDRVARLTRLSTSVTNDDAEMLQVANYGIGGHYNPHHDYLLVDKTEEEVRNLSQCLDRYFRFVYFFRAHVSFPVYIDRHHDDLVNPASQYVSWLIQVELDA</sequence>
<comment type="caution">
    <text evidence="4">The sequence shown here is derived from an EMBL/GenBank/DDBJ whole genome shotgun (WGS) entry which is preliminary data.</text>
</comment>
<dbReference type="Proteomes" id="UP000324222">
    <property type="component" value="Unassembled WGS sequence"/>
</dbReference>